<protein>
    <recommendedName>
        <fullName evidence="1">RNase H type-1 domain-containing protein</fullName>
    </recommendedName>
</protein>
<accession>A0A4C1VU30</accession>
<dbReference type="Gene3D" id="3.30.420.10">
    <property type="entry name" value="Ribonuclease H-like superfamily/Ribonuclease H"/>
    <property type="match status" value="1"/>
</dbReference>
<proteinExistence type="predicted"/>
<dbReference type="GO" id="GO:0003676">
    <property type="term" value="F:nucleic acid binding"/>
    <property type="evidence" value="ECO:0007669"/>
    <property type="project" value="InterPro"/>
</dbReference>
<gene>
    <name evidence="2" type="ORF">EVAR_29818_1</name>
</gene>
<keyword evidence="3" id="KW-1185">Reference proteome</keyword>
<evidence type="ECO:0000259" key="1">
    <source>
        <dbReference type="PROSITE" id="PS50879"/>
    </source>
</evidence>
<evidence type="ECO:0000313" key="3">
    <source>
        <dbReference type="Proteomes" id="UP000299102"/>
    </source>
</evidence>
<reference evidence="2 3" key="1">
    <citation type="journal article" date="2019" name="Commun. Biol.">
        <title>The bagworm genome reveals a unique fibroin gene that provides high tensile strength.</title>
        <authorList>
            <person name="Kono N."/>
            <person name="Nakamura H."/>
            <person name="Ohtoshi R."/>
            <person name="Tomita M."/>
            <person name="Numata K."/>
            <person name="Arakawa K."/>
        </authorList>
    </citation>
    <scope>NUCLEOTIDE SEQUENCE [LARGE SCALE GENOMIC DNA]</scope>
</reference>
<dbReference type="InterPro" id="IPR036397">
    <property type="entry name" value="RNaseH_sf"/>
</dbReference>
<name>A0A4C1VU30_EUMVA</name>
<organism evidence="2 3">
    <name type="scientific">Eumeta variegata</name>
    <name type="common">Bagworm moth</name>
    <name type="synonym">Eumeta japonica</name>
    <dbReference type="NCBI Taxonomy" id="151549"/>
    <lineage>
        <taxon>Eukaryota</taxon>
        <taxon>Metazoa</taxon>
        <taxon>Ecdysozoa</taxon>
        <taxon>Arthropoda</taxon>
        <taxon>Hexapoda</taxon>
        <taxon>Insecta</taxon>
        <taxon>Pterygota</taxon>
        <taxon>Neoptera</taxon>
        <taxon>Endopterygota</taxon>
        <taxon>Lepidoptera</taxon>
        <taxon>Glossata</taxon>
        <taxon>Ditrysia</taxon>
        <taxon>Tineoidea</taxon>
        <taxon>Psychidae</taxon>
        <taxon>Oiketicinae</taxon>
        <taxon>Eumeta</taxon>
    </lineage>
</organism>
<feature type="domain" description="RNase H type-1" evidence="1">
    <location>
        <begin position="1"/>
        <end position="36"/>
    </location>
</feature>
<dbReference type="Proteomes" id="UP000299102">
    <property type="component" value="Unassembled WGS sequence"/>
</dbReference>
<dbReference type="SUPFAM" id="SSF53098">
    <property type="entry name" value="Ribonuclease H-like"/>
    <property type="match status" value="1"/>
</dbReference>
<dbReference type="PROSITE" id="PS50879">
    <property type="entry name" value="RNASE_H_1"/>
    <property type="match status" value="1"/>
</dbReference>
<dbReference type="InterPro" id="IPR012337">
    <property type="entry name" value="RNaseH-like_sf"/>
</dbReference>
<sequence>MKLGTESRVVRLFWVRVHTGIAENERADDLARRATHTKKTTADYDKFPLSYTKKVFKVGSLEKRQERCSEGSTDEITKCFFPRVEQAYRVL</sequence>
<dbReference type="GO" id="GO:0004523">
    <property type="term" value="F:RNA-DNA hybrid ribonuclease activity"/>
    <property type="evidence" value="ECO:0007669"/>
    <property type="project" value="InterPro"/>
</dbReference>
<dbReference type="InterPro" id="IPR002156">
    <property type="entry name" value="RNaseH_domain"/>
</dbReference>
<dbReference type="AlphaFoldDB" id="A0A4C1VU30"/>
<dbReference type="OrthoDB" id="411823at2759"/>
<evidence type="ECO:0000313" key="2">
    <source>
        <dbReference type="EMBL" id="GBP42221.1"/>
    </source>
</evidence>
<dbReference type="EMBL" id="BGZK01000414">
    <property type="protein sequence ID" value="GBP42221.1"/>
    <property type="molecule type" value="Genomic_DNA"/>
</dbReference>
<comment type="caution">
    <text evidence="2">The sequence shown here is derived from an EMBL/GenBank/DDBJ whole genome shotgun (WGS) entry which is preliminary data.</text>
</comment>